<comment type="caution">
    <text evidence="1">The sequence shown here is derived from an EMBL/GenBank/DDBJ whole genome shotgun (WGS) entry which is preliminary data.</text>
</comment>
<dbReference type="EMBL" id="LAZR01005726">
    <property type="protein sequence ID" value="KKM97611.1"/>
    <property type="molecule type" value="Genomic_DNA"/>
</dbReference>
<gene>
    <name evidence="1" type="ORF">LCGC14_1166250</name>
</gene>
<sequence>MVCTNCGDAHAEAGTICGWCKEQIRVELGLGGDDVDGLGYLVATDNSPVSPKDLSLSESLQWGEEEGVFADA</sequence>
<protein>
    <submittedName>
        <fullName evidence="1">Uncharacterized protein</fullName>
    </submittedName>
</protein>
<name>A0A0F9ME53_9ZZZZ</name>
<dbReference type="AlphaFoldDB" id="A0A0F9ME53"/>
<evidence type="ECO:0000313" key="1">
    <source>
        <dbReference type="EMBL" id="KKM97611.1"/>
    </source>
</evidence>
<reference evidence="1" key="1">
    <citation type="journal article" date="2015" name="Nature">
        <title>Complex archaea that bridge the gap between prokaryotes and eukaryotes.</title>
        <authorList>
            <person name="Spang A."/>
            <person name="Saw J.H."/>
            <person name="Jorgensen S.L."/>
            <person name="Zaremba-Niedzwiedzka K."/>
            <person name="Martijn J."/>
            <person name="Lind A.E."/>
            <person name="van Eijk R."/>
            <person name="Schleper C."/>
            <person name="Guy L."/>
            <person name="Ettema T.J."/>
        </authorList>
    </citation>
    <scope>NUCLEOTIDE SEQUENCE</scope>
</reference>
<accession>A0A0F9ME53</accession>
<proteinExistence type="predicted"/>
<organism evidence="1">
    <name type="scientific">marine sediment metagenome</name>
    <dbReference type="NCBI Taxonomy" id="412755"/>
    <lineage>
        <taxon>unclassified sequences</taxon>
        <taxon>metagenomes</taxon>
        <taxon>ecological metagenomes</taxon>
    </lineage>
</organism>